<evidence type="ECO:0000313" key="2">
    <source>
        <dbReference type="Proteomes" id="UP001150581"/>
    </source>
</evidence>
<protein>
    <submittedName>
        <fullName evidence="1">Uncharacterized protein</fullName>
    </submittedName>
</protein>
<comment type="caution">
    <text evidence="1">The sequence shown here is derived from an EMBL/GenBank/DDBJ whole genome shotgun (WGS) entry which is preliminary data.</text>
</comment>
<proteinExistence type="predicted"/>
<organism evidence="1 2">
    <name type="scientific">Kickxella alabastrina</name>
    <dbReference type="NCBI Taxonomy" id="61397"/>
    <lineage>
        <taxon>Eukaryota</taxon>
        <taxon>Fungi</taxon>
        <taxon>Fungi incertae sedis</taxon>
        <taxon>Zoopagomycota</taxon>
        <taxon>Kickxellomycotina</taxon>
        <taxon>Kickxellomycetes</taxon>
        <taxon>Kickxellales</taxon>
        <taxon>Kickxellaceae</taxon>
        <taxon>Kickxella</taxon>
    </lineage>
</organism>
<dbReference type="EMBL" id="JANBPG010002596">
    <property type="protein sequence ID" value="KAJ1885234.1"/>
    <property type="molecule type" value="Genomic_DNA"/>
</dbReference>
<name>A0ACC1I4M8_9FUNG</name>
<sequence>GLESKVESSDNLLSSNGSPRPIPVRRRQSVSCGAPQDVDENGEPVISFGEPLH</sequence>
<feature type="non-terminal residue" evidence="1">
    <location>
        <position position="1"/>
    </location>
</feature>
<evidence type="ECO:0000313" key="1">
    <source>
        <dbReference type="EMBL" id="KAJ1885234.1"/>
    </source>
</evidence>
<accession>A0ACC1I4M8</accession>
<dbReference type="Proteomes" id="UP001150581">
    <property type="component" value="Unassembled WGS sequence"/>
</dbReference>
<keyword evidence="2" id="KW-1185">Reference proteome</keyword>
<feature type="non-terminal residue" evidence="1">
    <location>
        <position position="53"/>
    </location>
</feature>
<reference evidence="1" key="1">
    <citation type="submission" date="2022-07" db="EMBL/GenBank/DDBJ databases">
        <title>Phylogenomic reconstructions and comparative analyses of Kickxellomycotina fungi.</title>
        <authorList>
            <person name="Reynolds N.K."/>
            <person name="Stajich J.E."/>
            <person name="Barry K."/>
            <person name="Grigoriev I.V."/>
            <person name="Crous P."/>
            <person name="Smith M.E."/>
        </authorList>
    </citation>
    <scope>NUCLEOTIDE SEQUENCE</scope>
    <source>
        <strain evidence="1">Benny 63K</strain>
    </source>
</reference>
<gene>
    <name evidence="1" type="ORF">LPJ66_010219</name>
</gene>